<accession>A0A4U1IV48</accession>
<comment type="caution">
    <text evidence="2">The sequence shown here is derived from an EMBL/GenBank/DDBJ whole genome shotgun (WGS) entry which is preliminary data.</text>
</comment>
<dbReference type="InterPro" id="IPR013216">
    <property type="entry name" value="Methyltransf_11"/>
</dbReference>
<dbReference type="Pfam" id="PF08241">
    <property type="entry name" value="Methyltransf_11"/>
    <property type="match status" value="1"/>
</dbReference>
<evidence type="ECO:0000313" key="2">
    <source>
        <dbReference type="EMBL" id="TKC98306.1"/>
    </source>
</evidence>
<dbReference type="InterPro" id="IPR029063">
    <property type="entry name" value="SAM-dependent_MTases_sf"/>
</dbReference>
<evidence type="ECO:0000313" key="3">
    <source>
        <dbReference type="Proteomes" id="UP000309215"/>
    </source>
</evidence>
<keyword evidence="2" id="KW-0808">Transferase</keyword>
<dbReference type="PANTHER" id="PTHR42912">
    <property type="entry name" value="METHYLTRANSFERASE"/>
    <property type="match status" value="1"/>
</dbReference>
<dbReference type="InterPro" id="IPR050508">
    <property type="entry name" value="Methyltransf_Superfamily"/>
</dbReference>
<dbReference type="AlphaFoldDB" id="A0A4U1IV48"/>
<dbReference type="GO" id="GO:0032259">
    <property type="term" value="P:methylation"/>
    <property type="evidence" value="ECO:0007669"/>
    <property type="project" value="UniProtKB-KW"/>
</dbReference>
<proteinExistence type="predicted"/>
<dbReference type="SUPFAM" id="SSF53335">
    <property type="entry name" value="S-adenosyl-L-methionine-dependent methyltransferases"/>
    <property type="match status" value="1"/>
</dbReference>
<dbReference type="GO" id="GO:0008757">
    <property type="term" value="F:S-adenosylmethionine-dependent methyltransferase activity"/>
    <property type="evidence" value="ECO:0007669"/>
    <property type="project" value="InterPro"/>
</dbReference>
<evidence type="ECO:0000259" key="1">
    <source>
        <dbReference type="Pfam" id="PF08241"/>
    </source>
</evidence>
<dbReference type="OrthoDB" id="9789575at2"/>
<dbReference type="Gene3D" id="3.40.50.150">
    <property type="entry name" value="Vaccinia Virus protein VP39"/>
    <property type="match status" value="1"/>
</dbReference>
<gene>
    <name evidence="2" type="ORF">E8A74_41780</name>
</gene>
<reference evidence="2 3" key="1">
    <citation type="submission" date="2019-04" db="EMBL/GenBank/DDBJ databases">
        <authorList>
            <person name="Li Y."/>
            <person name="Wang J."/>
        </authorList>
    </citation>
    <scope>NUCLEOTIDE SEQUENCE [LARGE SCALE GENOMIC DNA]</scope>
    <source>
        <strain evidence="2 3">DSM 14668</strain>
    </source>
</reference>
<sequence length="234" mass="25828">MSDPVSDAQARVYQEKADAYDALINAEDADEVLARVVREWLPEGAVALDVGAGTGRLSRIASARASRLHLVDRAAPMLEIARRHLSQAGVPFTIHHADVRSLPLPDVSVDVAMAGWVFGHFRHWMPEGWREEVDTALSEMRRVVRPGGALMVIETLGTGHETPRVHPGLDEYFAHLEQAHGLSRRWVRTDYVFPDVEAAAHICGEFFGSALVAQIREHAWARVPECTAIFSSAP</sequence>
<organism evidence="2 3">
    <name type="scientific">Polyangium fumosum</name>
    <dbReference type="NCBI Taxonomy" id="889272"/>
    <lineage>
        <taxon>Bacteria</taxon>
        <taxon>Pseudomonadati</taxon>
        <taxon>Myxococcota</taxon>
        <taxon>Polyangia</taxon>
        <taxon>Polyangiales</taxon>
        <taxon>Polyangiaceae</taxon>
        <taxon>Polyangium</taxon>
    </lineage>
</organism>
<keyword evidence="2" id="KW-0489">Methyltransferase</keyword>
<dbReference type="CDD" id="cd02440">
    <property type="entry name" value="AdoMet_MTases"/>
    <property type="match status" value="1"/>
</dbReference>
<dbReference type="RefSeq" id="WP_136934727.1">
    <property type="nucleotide sequence ID" value="NZ_SSMQ01000070.1"/>
</dbReference>
<protein>
    <submittedName>
        <fullName evidence="2">Class I SAM-dependent methyltransferase</fullName>
    </submittedName>
</protein>
<dbReference type="EMBL" id="SSMQ01000070">
    <property type="protein sequence ID" value="TKC98306.1"/>
    <property type="molecule type" value="Genomic_DNA"/>
</dbReference>
<feature type="domain" description="Methyltransferase type 11" evidence="1">
    <location>
        <begin position="48"/>
        <end position="151"/>
    </location>
</feature>
<dbReference type="Proteomes" id="UP000309215">
    <property type="component" value="Unassembled WGS sequence"/>
</dbReference>
<name>A0A4U1IV48_9BACT</name>
<dbReference type="PANTHER" id="PTHR42912:SF93">
    <property type="entry name" value="N6-ADENOSINE-METHYLTRANSFERASE TMT1A"/>
    <property type="match status" value="1"/>
</dbReference>
<keyword evidence="3" id="KW-1185">Reference proteome</keyword>